<keyword evidence="3" id="KW-1185">Reference proteome</keyword>
<dbReference type="Proteomes" id="UP000057737">
    <property type="component" value="Unassembled WGS sequence"/>
</dbReference>
<reference evidence="2 3" key="1">
    <citation type="submission" date="2015-11" db="EMBL/GenBank/DDBJ databases">
        <title>Draft Genome Sequence of the Strain BR 10303 (Bradyrhizobium sp.) isolated from nodules of Centrolobium paraense.</title>
        <authorList>
            <person name="Zelli J.E."/>
            <person name="Simoes-Araujo J.L."/>
            <person name="Barauna A.C."/>
            <person name="Silva K."/>
        </authorList>
    </citation>
    <scope>NUCLEOTIDE SEQUENCE [LARGE SCALE GENOMIC DNA]</scope>
    <source>
        <strain evidence="2 3">BR 10303</strain>
    </source>
</reference>
<feature type="signal peptide" evidence="1">
    <location>
        <begin position="1"/>
        <end position="20"/>
    </location>
</feature>
<keyword evidence="1" id="KW-0732">Signal</keyword>
<proteinExistence type="predicted"/>
<name>A0A109JLC5_9BRAD</name>
<feature type="chain" id="PRO_5007136928" evidence="1">
    <location>
        <begin position="21"/>
        <end position="188"/>
    </location>
</feature>
<evidence type="ECO:0000313" key="3">
    <source>
        <dbReference type="Proteomes" id="UP000057737"/>
    </source>
</evidence>
<dbReference type="Gene3D" id="2.40.70.10">
    <property type="entry name" value="Acid Proteases"/>
    <property type="match status" value="1"/>
</dbReference>
<dbReference type="InterPro" id="IPR011969">
    <property type="entry name" value="Clan_AA_Asp_peptidase_C"/>
</dbReference>
<dbReference type="NCBIfam" id="TIGR02281">
    <property type="entry name" value="clan_AA_DTGA"/>
    <property type="match status" value="1"/>
</dbReference>
<dbReference type="AlphaFoldDB" id="A0A109JLC5"/>
<dbReference type="InterPro" id="IPR021109">
    <property type="entry name" value="Peptidase_aspartic_dom_sf"/>
</dbReference>
<organism evidence="2 3">
    <name type="scientific">Bradyrhizobium macuxiense</name>
    <dbReference type="NCBI Taxonomy" id="1755647"/>
    <lineage>
        <taxon>Bacteria</taxon>
        <taxon>Pseudomonadati</taxon>
        <taxon>Pseudomonadota</taxon>
        <taxon>Alphaproteobacteria</taxon>
        <taxon>Hyphomicrobiales</taxon>
        <taxon>Nitrobacteraceae</taxon>
        <taxon>Bradyrhizobium</taxon>
    </lineage>
</organism>
<evidence type="ECO:0000256" key="1">
    <source>
        <dbReference type="SAM" id="SignalP"/>
    </source>
</evidence>
<evidence type="ECO:0000313" key="2">
    <source>
        <dbReference type="EMBL" id="KWV50904.1"/>
    </source>
</evidence>
<dbReference type="SUPFAM" id="SSF50630">
    <property type="entry name" value="Acid proteases"/>
    <property type="match status" value="1"/>
</dbReference>
<dbReference type="EMBL" id="LNCU01000092">
    <property type="protein sequence ID" value="KWV50904.1"/>
    <property type="molecule type" value="Genomic_DNA"/>
</dbReference>
<accession>A0A109JLC5</accession>
<dbReference type="OrthoDB" id="7595324at2"/>
<dbReference type="Pfam" id="PF13650">
    <property type="entry name" value="Asp_protease_2"/>
    <property type="match status" value="1"/>
</dbReference>
<sequence length="188" mass="20182">MSRILLILLMLMATAGAVVAYGDPNQIARARENITQILGRSSSPSAVPAPAVEIARSQGGEFAFRAKINGVSAPMVIDTGATSVVLTWETAKAIGLPTEMLEYNVDLETAGGHTKAARLTLDRLAVGKLVEKSVPALVVQRGQMKTNLLGMSFLDRLESWGVRSDKLMLTGYPELSSRSHRRPHTAVD</sequence>
<gene>
    <name evidence="2" type="ORF">AS156_13790</name>
</gene>
<comment type="caution">
    <text evidence="2">The sequence shown here is derived from an EMBL/GenBank/DDBJ whole genome shotgun (WGS) entry which is preliminary data.</text>
</comment>
<dbReference type="CDD" id="cd05483">
    <property type="entry name" value="retropepsin_like_bacteria"/>
    <property type="match status" value="1"/>
</dbReference>
<dbReference type="InterPro" id="IPR034122">
    <property type="entry name" value="Retropepsin-like_bacterial"/>
</dbReference>
<protein>
    <submittedName>
        <fullName evidence="2">Peptidase</fullName>
    </submittedName>
</protein>
<dbReference type="RefSeq" id="WP_066511393.1">
    <property type="nucleotide sequence ID" value="NZ_LNCU01000092.1"/>
</dbReference>